<dbReference type="Proteomes" id="UP000276133">
    <property type="component" value="Unassembled WGS sequence"/>
</dbReference>
<evidence type="ECO:0000313" key="1">
    <source>
        <dbReference type="EMBL" id="RNA09336.1"/>
    </source>
</evidence>
<name>A0A3M7QD20_BRAPC</name>
<keyword evidence="2" id="KW-1185">Reference proteome</keyword>
<organism evidence="1 2">
    <name type="scientific">Brachionus plicatilis</name>
    <name type="common">Marine rotifer</name>
    <name type="synonym">Brachionus muelleri</name>
    <dbReference type="NCBI Taxonomy" id="10195"/>
    <lineage>
        <taxon>Eukaryota</taxon>
        <taxon>Metazoa</taxon>
        <taxon>Spiralia</taxon>
        <taxon>Gnathifera</taxon>
        <taxon>Rotifera</taxon>
        <taxon>Eurotatoria</taxon>
        <taxon>Monogononta</taxon>
        <taxon>Pseudotrocha</taxon>
        <taxon>Ploima</taxon>
        <taxon>Brachionidae</taxon>
        <taxon>Brachionus</taxon>
    </lineage>
</organism>
<gene>
    <name evidence="1" type="ORF">BpHYR1_050999</name>
</gene>
<reference evidence="1 2" key="1">
    <citation type="journal article" date="2018" name="Sci. Rep.">
        <title>Genomic signatures of local adaptation to the degree of environmental predictability in rotifers.</title>
        <authorList>
            <person name="Franch-Gras L."/>
            <person name="Hahn C."/>
            <person name="Garcia-Roger E.M."/>
            <person name="Carmona M.J."/>
            <person name="Serra M."/>
            <person name="Gomez A."/>
        </authorList>
    </citation>
    <scope>NUCLEOTIDE SEQUENCE [LARGE SCALE GENOMIC DNA]</scope>
    <source>
        <strain evidence="1">HYR1</strain>
    </source>
</reference>
<proteinExistence type="predicted"/>
<comment type="caution">
    <text evidence="1">The sequence shown here is derived from an EMBL/GenBank/DDBJ whole genome shotgun (WGS) entry which is preliminary data.</text>
</comment>
<protein>
    <submittedName>
        <fullName evidence="1">Uncharacterized protein</fullName>
    </submittedName>
</protein>
<dbReference type="AlphaFoldDB" id="A0A3M7QD20"/>
<dbReference type="EMBL" id="REGN01006480">
    <property type="protein sequence ID" value="RNA09336.1"/>
    <property type="molecule type" value="Genomic_DNA"/>
</dbReference>
<accession>A0A3M7QD20</accession>
<sequence>MYSMSTEHILADLVSFFELIEFIKISRYFGLSAFLIVNHQFSELISFLIEFLRALELGLNQDLNINENFQNSNYNRAKCRISLDTCGPNRILIVTVGICKNDLWGQFIESIQEKFNWEASPRKLSFLENLDSIPDSSEPNLQNCLISDNRLSLIIRSNRSIYKRCMDQNYLAIDLHEYILIDRSTPSN</sequence>
<evidence type="ECO:0000313" key="2">
    <source>
        <dbReference type="Proteomes" id="UP000276133"/>
    </source>
</evidence>